<accession>A0A6C0HAQ8</accession>
<sequence>MYQKFICKIEYQNKDKYCIENPNKNLYKVSPHFYVNNNCKYCKCSKIVSVGIFEYIFRYIFRLRRL</sequence>
<proteinExistence type="predicted"/>
<evidence type="ECO:0000313" key="1">
    <source>
        <dbReference type="EMBL" id="QHT77063.1"/>
    </source>
</evidence>
<name>A0A6C0HAQ8_9ZZZZ</name>
<reference evidence="1" key="1">
    <citation type="journal article" date="2020" name="Nature">
        <title>Giant virus diversity and host interactions through global metagenomics.</title>
        <authorList>
            <person name="Schulz F."/>
            <person name="Roux S."/>
            <person name="Paez-Espino D."/>
            <person name="Jungbluth S."/>
            <person name="Walsh D.A."/>
            <person name="Denef V.J."/>
            <person name="McMahon K.D."/>
            <person name="Konstantinidis K.T."/>
            <person name="Eloe-Fadrosh E.A."/>
            <person name="Kyrpides N.C."/>
            <person name="Woyke T."/>
        </authorList>
    </citation>
    <scope>NUCLEOTIDE SEQUENCE</scope>
    <source>
        <strain evidence="1">GVMAG-M-3300023179-86</strain>
    </source>
</reference>
<organism evidence="1">
    <name type="scientific">viral metagenome</name>
    <dbReference type="NCBI Taxonomy" id="1070528"/>
    <lineage>
        <taxon>unclassified sequences</taxon>
        <taxon>metagenomes</taxon>
        <taxon>organismal metagenomes</taxon>
    </lineage>
</organism>
<protein>
    <submittedName>
        <fullName evidence="1">Uncharacterized protein</fullName>
    </submittedName>
</protein>
<dbReference type="EMBL" id="MN739916">
    <property type="protein sequence ID" value="QHT77063.1"/>
    <property type="molecule type" value="Genomic_DNA"/>
</dbReference>
<dbReference type="AlphaFoldDB" id="A0A6C0HAQ8"/>